<evidence type="ECO:0000256" key="9">
    <source>
        <dbReference type="RuleBase" id="RU003896"/>
    </source>
</evidence>
<comment type="subcellular location">
    <subcellularLocation>
        <location evidence="2">Cell envelope</location>
    </subcellularLocation>
</comment>
<protein>
    <submittedName>
        <fullName evidence="10">Hydrogenase large subunit</fullName>
    </submittedName>
</protein>
<dbReference type="Pfam" id="PF00374">
    <property type="entry name" value="NiFeSe_Hases"/>
    <property type="match status" value="1"/>
</dbReference>
<accession>A0A1T4MRZ7</accession>
<comment type="cofactor">
    <cofactor evidence="1 8">
        <name>Ni(2+)</name>
        <dbReference type="ChEBI" id="CHEBI:49786"/>
    </cofactor>
</comment>
<feature type="binding site" evidence="8">
    <location>
        <position position="64"/>
    </location>
    <ligand>
        <name>Ni(2+)</name>
        <dbReference type="ChEBI" id="CHEBI:49786"/>
    </ligand>
</feature>
<feature type="binding site" evidence="8">
    <location>
        <position position="61"/>
    </location>
    <ligand>
        <name>Ni(2+)</name>
        <dbReference type="ChEBI" id="CHEBI:49786"/>
    </ligand>
</feature>
<dbReference type="SUPFAM" id="SSF56762">
    <property type="entry name" value="HydB/Nqo4-like"/>
    <property type="match status" value="1"/>
</dbReference>
<dbReference type="GO" id="GO:0030313">
    <property type="term" value="C:cell envelope"/>
    <property type="evidence" value="ECO:0007669"/>
    <property type="project" value="UniProtKB-SubCell"/>
</dbReference>
<dbReference type="InterPro" id="IPR001501">
    <property type="entry name" value="Ni-dep_hyd_lsu"/>
</dbReference>
<feature type="binding site" evidence="8">
    <location>
        <position position="551"/>
    </location>
    <ligand>
        <name>Fe cation</name>
        <dbReference type="ChEBI" id="CHEBI:24875"/>
    </ligand>
</feature>
<dbReference type="InterPro" id="IPR029014">
    <property type="entry name" value="NiFe-Hase_large"/>
</dbReference>
<dbReference type="PROSITE" id="PS00508">
    <property type="entry name" value="NI_HGENASE_L_2"/>
    <property type="match status" value="1"/>
</dbReference>
<evidence type="ECO:0000256" key="8">
    <source>
        <dbReference type="PIRSR" id="PIRSR601501-1"/>
    </source>
</evidence>
<dbReference type="PANTHER" id="PTHR42958:SF2">
    <property type="entry name" value="UPTAKE HYDROGENASE LARGE SUBUNIT"/>
    <property type="match status" value="1"/>
</dbReference>
<keyword evidence="8" id="KW-0460">Magnesium</keyword>
<evidence type="ECO:0000256" key="4">
    <source>
        <dbReference type="ARBA" id="ARBA00011771"/>
    </source>
</evidence>
<dbReference type="Proteomes" id="UP000189933">
    <property type="component" value="Unassembled WGS sequence"/>
</dbReference>
<evidence type="ECO:0000256" key="1">
    <source>
        <dbReference type="ARBA" id="ARBA00001967"/>
    </source>
</evidence>
<dbReference type="PANTHER" id="PTHR42958">
    <property type="entry name" value="HYDROGENASE-2 LARGE CHAIN"/>
    <property type="match status" value="1"/>
</dbReference>
<name>A0A1T4MRZ7_9FIRM</name>
<dbReference type="Gene3D" id="1.10.645.10">
    <property type="entry name" value="Cytochrome-c3 Hydrogenase, chain B"/>
    <property type="match status" value="1"/>
</dbReference>
<keyword evidence="6 8" id="KW-0479">Metal-binding</keyword>
<comment type="similarity">
    <text evidence="3 9">Belongs to the [NiFe]/[NiFeSe] hydrogenase large subunit family.</text>
</comment>
<dbReference type="AlphaFoldDB" id="A0A1T4MRZ7"/>
<dbReference type="EMBL" id="FUXM01000005">
    <property type="protein sequence ID" value="SJZ69574.1"/>
    <property type="molecule type" value="Genomic_DNA"/>
</dbReference>
<sequence length="570" mass="63795">MAQRIVVDPLTRIEGHLRIEADVEGNVIKEAYSSGTAFRGLELILKDRDPRDAWAFAQRICGVCTHIHAIASVLAVEDALKIEVPKNATLIRNIMNATQFVHDHVVHFYHLHALDWVDITSALKADPAATSRLAQSLSDWPKSSPGYFRDLQKRLQSFVASGQLGIFTNGYWGHPAYKLPPEVNLLAVAHYLEALEWQKDIVRIHTIFGGKNPHPNYLVGGMACTINLDNDNTINMERLNLVGREIDKAIEFVEKVYLPDLLAIASFYKDWTYGGGVGNFLVYGHLADRGKKETGEEIFPAGVILNRNLNEVHNIDVKDPEQIQEFVDYSWYEYSGSKGLHPWEGQTNPKYTGPRPPYKQLDTTGKYSWLKAPRWRGKPMEVGPLARILVGYARGQSRIKEEVDSALAKLGLGKEALFSALGRTLARGLETRILVHFLKKTYAELLANLKAGDTRVFNPEKWDPSTWPKEARGAGITEAPRGALGHWVKIKDGKITLYQAVVPTTWNASPRDGLEQRGPYEEALVGTPLADPAKPLEILRIIHSFDPCIACAVHLTDLTTSQPLTEIRFY</sequence>
<dbReference type="OrthoDB" id="9761717at2"/>
<comment type="subunit">
    <text evidence="4">Heterodimer of a large and a small subunit.</text>
</comment>
<dbReference type="InterPro" id="IPR018194">
    <property type="entry name" value="Ni-dep_hyd_lsu_Ni_BS"/>
</dbReference>
<evidence type="ECO:0000313" key="10">
    <source>
        <dbReference type="EMBL" id="SJZ69574.1"/>
    </source>
</evidence>
<evidence type="ECO:0000313" key="11">
    <source>
        <dbReference type="Proteomes" id="UP000189933"/>
    </source>
</evidence>
<dbReference type="GO" id="GO:0008901">
    <property type="term" value="F:ferredoxin hydrogenase activity"/>
    <property type="evidence" value="ECO:0007669"/>
    <property type="project" value="InterPro"/>
</dbReference>
<keyword evidence="7 9" id="KW-0560">Oxidoreductase</keyword>
<keyword evidence="5 8" id="KW-0533">Nickel</keyword>
<feature type="binding site" evidence="8">
    <location>
        <position position="548"/>
    </location>
    <ligand>
        <name>Ni(2+)</name>
        <dbReference type="ChEBI" id="CHEBI:49786"/>
    </ligand>
</feature>
<dbReference type="RefSeq" id="WP_078664789.1">
    <property type="nucleotide sequence ID" value="NZ_FUXM01000005.1"/>
</dbReference>
<dbReference type="PROSITE" id="PS00507">
    <property type="entry name" value="NI_HGENASE_L_1"/>
    <property type="match status" value="1"/>
</dbReference>
<keyword evidence="11" id="KW-1185">Reference proteome</keyword>
<evidence type="ECO:0000256" key="6">
    <source>
        <dbReference type="ARBA" id="ARBA00022723"/>
    </source>
</evidence>
<dbReference type="InterPro" id="IPR050867">
    <property type="entry name" value="NiFe/NiFeSe_hydrgnase_LSU"/>
</dbReference>
<dbReference type="GO" id="GO:0016151">
    <property type="term" value="F:nickel cation binding"/>
    <property type="evidence" value="ECO:0007669"/>
    <property type="project" value="InterPro"/>
</dbReference>
<feature type="binding site" evidence="8">
    <location>
        <position position="64"/>
    </location>
    <ligand>
        <name>Fe cation</name>
        <dbReference type="ChEBI" id="CHEBI:24875"/>
    </ligand>
</feature>
<dbReference type="FunFam" id="1.10.645.10:FF:000002">
    <property type="entry name" value="Hydrogenase 2 large subunit"/>
    <property type="match status" value="1"/>
</dbReference>
<evidence type="ECO:0000256" key="5">
    <source>
        <dbReference type="ARBA" id="ARBA00022596"/>
    </source>
</evidence>
<keyword evidence="8" id="KW-0408">Iron</keyword>
<evidence type="ECO:0000256" key="3">
    <source>
        <dbReference type="ARBA" id="ARBA00009292"/>
    </source>
</evidence>
<evidence type="ECO:0000256" key="7">
    <source>
        <dbReference type="ARBA" id="ARBA00023002"/>
    </source>
</evidence>
<feature type="binding site" evidence="8">
    <location>
        <position position="554"/>
    </location>
    <ligand>
        <name>Mg(2+)</name>
        <dbReference type="ChEBI" id="CHEBI:18420"/>
    </ligand>
</feature>
<gene>
    <name evidence="10" type="ORF">SAMN02745885_00679</name>
</gene>
<feature type="binding site" evidence="8">
    <location>
        <position position="42"/>
    </location>
    <ligand>
        <name>Mg(2+)</name>
        <dbReference type="ChEBI" id="CHEBI:18420"/>
    </ligand>
</feature>
<proteinExistence type="inferred from homology"/>
<organism evidence="10 11">
    <name type="scientific">Carboxydocella sporoproducens DSM 16521</name>
    <dbReference type="NCBI Taxonomy" id="1121270"/>
    <lineage>
        <taxon>Bacteria</taxon>
        <taxon>Bacillati</taxon>
        <taxon>Bacillota</taxon>
        <taxon>Clostridia</taxon>
        <taxon>Eubacteriales</taxon>
        <taxon>Clostridiales Family XVI. Incertae Sedis</taxon>
        <taxon>Carboxydocella</taxon>
    </lineage>
</organism>
<comment type="cofactor">
    <cofactor evidence="8">
        <name>Fe cation</name>
        <dbReference type="ChEBI" id="CHEBI:24875"/>
    </cofactor>
</comment>
<reference evidence="11" key="1">
    <citation type="submission" date="2017-02" db="EMBL/GenBank/DDBJ databases">
        <authorList>
            <person name="Varghese N."/>
            <person name="Submissions S."/>
        </authorList>
    </citation>
    <scope>NUCLEOTIDE SEQUENCE [LARGE SCALE GENOMIC DNA]</scope>
    <source>
        <strain evidence="11">DSM 16521</strain>
    </source>
</reference>
<evidence type="ECO:0000256" key="2">
    <source>
        <dbReference type="ARBA" id="ARBA00004196"/>
    </source>
</evidence>